<accession>A0A915JXV5</accession>
<organism evidence="1 2">
    <name type="scientific">Romanomermis culicivorax</name>
    <name type="common">Nematode worm</name>
    <dbReference type="NCBI Taxonomy" id="13658"/>
    <lineage>
        <taxon>Eukaryota</taxon>
        <taxon>Metazoa</taxon>
        <taxon>Ecdysozoa</taxon>
        <taxon>Nematoda</taxon>
        <taxon>Enoplea</taxon>
        <taxon>Dorylaimia</taxon>
        <taxon>Mermithida</taxon>
        <taxon>Mermithoidea</taxon>
        <taxon>Mermithidae</taxon>
        <taxon>Romanomermis</taxon>
    </lineage>
</organism>
<evidence type="ECO:0000313" key="2">
    <source>
        <dbReference type="WBParaSite" id="nRc.2.0.1.t31172-RA"/>
    </source>
</evidence>
<sequence>MTPYLPEGLEEGMDHLQKKLVGELIWLENFIYIHNWIIVRTHEDMEWEPAREETTNRGGSLLLDILAGGLVEAEANIDSGTDDMESGKMQQDIPRQEEAAILASSLQLNKQS</sequence>
<dbReference type="WBParaSite" id="nRc.2.0.1.t31172-RA">
    <property type="protein sequence ID" value="nRc.2.0.1.t31172-RA"/>
    <property type="gene ID" value="nRc.2.0.1.g31172"/>
</dbReference>
<dbReference type="AlphaFoldDB" id="A0A915JXV5"/>
<protein>
    <submittedName>
        <fullName evidence="2">Uncharacterized protein</fullName>
    </submittedName>
</protein>
<keyword evidence="1" id="KW-1185">Reference proteome</keyword>
<name>A0A915JXV5_ROMCU</name>
<evidence type="ECO:0000313" key="1">
    <source>
        <dbReference type="Proteomes" id="UP000887565"/>
    </source>
</evidence>
<reference evidence="2" key="1">
    <citation type="submission" date="2022-11" db="UniProtKB">
        <authorList>
            <consortium name="WormBaseParasite"/>
        </authorList>
    </citation>
    <scope>IDENTIFICATION</scope>
</reference>
<proteinExistence type="predicted"/>
<dbReference type="Proteomes" id="UP000887565">
    <property type="component" value="Unplaced"/>
</dbReference>